<dbReference type="EMBL" id="CABEEP010000001">
    <property type="protein sequence ID" value="VTQ66974.1"/>
    <property type="molecule type" value="Genomic_DNA"/>
</dbReference>
<dbReference type="InterPro" id="IPR028978">
    <property type="entry name" value="Chorismate_lyase_/UTRA_dom_sf"/>
</dbReference>
<dbReference type="Proteomes" id="UP000352698">
    <property type="component" value="Unassembled WGS sequence"/>
</dbReference>
<dbReference type="RefSeq" id="WP_010738003.1">
    <property type="nucleotide sequence ID" value="NZ_AP027299.1"/>
</dbReference>
<dbReference type="GO" id="GO:0003677">
    <property type="term" value="F:DNA binding"/>
    <property type="evidence" value="ECO:0007669"/>
    <property type="project" value="UniProtKB-KW"/>
</dbReference>
<dbReference type="GO" id="GO:0045892">
    <property type="term" value="P:negative regulation of DNA-templated transcription"/>
    <property type="evidence" value="ECO:0007669"/>
    <property type="project" value="TreeGrafter"/>
</dbReference>
<sequence>MKKQPKFQEIANEIEKRIMEGIYVSSQKLPSEYDLADEFQCSRLTVRKAIELLISQNKLIKEKSKGTYVMKQPKIQSGSGGLQSFTETARIQGKKTKTQVLECEVTEQLPTNVKQAFGESISEPIVHLRRLRYFDDEPMTVENLYILKRYLGEVSQEELSGSLYQVIEKNVEIAYSHQEIEAVKATADVAKLLQVAVDEPMLFVHSMTYSPAAKPILYDCSYYRADKYTFKNTLIRQKRSE</sequence>
<dbReference type="InterPro" id="IPR050679">
    <property type="entry name" value="Bact_HTH_transcr_reg"/>
</dbReference>
<name>A0A2A4DS93_ENTHR</name>
<keyword evidence="2" id="KW-0238">DNA-binding</keyword>
<organism evidence="5 7">
    <name type="scientific">Enterococcus hirae</name>
    <dbReference type="NCBI Taxonomy" id="1354"/>
    <lineage>
        <taxon>Bacteria</taxon>
        <taxon>Bacillati</taxon>
        <taxon>Bacillota</taxon>
        <taxon>Bacilli</taxon>
        <taxon>Lactobacillales</taxon>
        <taxon>Enterococcaceae</taxon>
        <taxon>Enterococcus</taxon>
    </lineage>
</organism>
<gene>
    <name evidence="6" type="primary">yvoA_3</name>
    <name evidence="5" type="ORF">EB03_01450</name>
    <name evidence="6" type="ORF">NCTC12204_02045</name>
</gene>
<dbReference type="InterPro" id="IPR000524">
    <property type="entry name" value="Tscrpt_reg_HTH_GntR"/>
</dbReference>
<dbReference type="AlphaFoldDB" id="A0A2A4DS93"/>
<reference evidence="6 8" key="2">
    <citation type="submission" date="2019-05" db="EMBL/GenBank/DDBJ databases">
        <authorList>
            <consortium name="Pathogen Informatics"/>
        </authorList>
    </citation>
    <scope>NUCLEOTIDE SEQUENCE [LARGE SCALE GENOMIC DNA]</scope>
    <source>
        <strain evidence="6 8">NCTC12204</strain>
    </source>
</reference>
<feature type="domain" description="HTH gntR-type" evidence="4">
    <location>
        <begin position="4"/>
        <end position="72"/>
    </location>
</feature>
<dbReference type="Proteomes" id="UP000253498">
    <property type="component" value="Unassembled WGS sequence"/>
</dbReference>
<dbReference type="SMART" id="SM00345">
    <property type="entry name" value="HTH_GNTR"/>
    <property type="match status" value="1"/>
</dbReference>
<evidence type="ECO:0000313" key="7">
    <source>
        <dbReference type="Proteomes" id="UP000253498"/>
    </source>
</evidence>
<evidence type="ECO:0000256" key="3">
    <source>
        <dbReference type="ARBA" id="ARBA00023163"/>
    </source>
</evidence>
<keyword evidence="1" id="KW-0805">Transcription regulation</keyword>
<dbReference type="NCBIfam" id="NF041547">
    <property type="entry name" value="GntR_LSA1692"/>
    <property type="match status" value="1"/>
</dbReference>
<evidence type="ECO:0000256" key="1">
    <source>
        <dbReference type="ARBA" id="ARBA00023015"/>
    </source>
</evidence>
<dbReference type="InterPro" id="IPR036388">
    <property type="entry name" value="WH-like_DNA-bd_sf"/>
</dbReference>
<evidence type="ECO:0000256" key="2">
    <source>
        <dbReference type="ARBA" id="ARBA00023125"/>
    </source>
</evidence>
<dbReference type="GO" id="GO:0003700">
    <property type="term" value="F:DNA-binding transcription factor activity"/>
    <property type="evidence" value="ECO:0007669"/>
    <property type="project" value="InterPro"/>
</dbReference>
<dbReference type="InterPro" id="IPR036390">
    <property type="entry name" value="WH_DNA-bd_sf"/>
</dbReference>
<keyword evidence="3" id="KW-0804">Transcription</keyword>
<dbReference type="PANTHER" id="PTHR44846:SF1">
    <property type="entry name" value="MANNOSYL-D-GLYCERATE TRANSPORT_METABOLISM SYSTEM REPRESSOR MNGR-RELATED"/>
    <property type="match status" value="1"/>
</dbReference>
<dbReference type="InterPro" id="IPR011663">
    <property type="entry name" value="UTRA"/>
</dbReference>
<dbReference type="EMBL" id="LESJ01000005">
    <property type="protein sequence ID" value="RBT68323.1"/>
    <property type="molecule type" value="Genomic_DNA"/>
</dbReference>
<comment type="caution">
    <text evidence="5">The sequence shown here is derived from an EMBL/GenBank/DDBJ whole genome shotgun (WGS) entry which is preliminary data.</text>
</comment>
<proteinExistence type="predicted"/>
<dbReference type="PRINTS" id="PR00035">
    <property type="entry name" value="HTHGNTR"/>
</dbReference>
<dbReference type="Gene3D" id="1.10.10.10">
    <property type="entry name" value="Winged helix-like DNA-binding domain superfamily/Winged helix DNA-binding domain"/>
    <property type="match status" value="1"/>
</dbReference>
<protein>
    <submittedName>
        <fullName evidence="6">GntR family transcriptional regulator</fullName>
    </submittedName>
</protein>
<dbReference type="CDD" id="cd07377">
    <property type="entry name" value="WHTH_GntR"/>
    <property type="match status" value="1"/>
</dbReference>
<dbReference type="Gene3D" id="3.40.1410.10">
    <property type="entry name" value="Chorismate lyase-like"/>
    <property type="match status" value="1"/>
</dbReference>
<dbReference type="Pfam" id="PF07702">
    <property type="entry name" value="UTRA"/>
    <property type="match status" value="1"/>
</dbReference>
<accession>A0A2A4DS93</accession>
<dbReference type="SMART" id="SM00866">
    <property type="entry name" value="UTRA"/>
    <property type="match status" value="1"/>
</dbReference>
<evidence type="ECO:0000313" key="6">
    <source>
        <dbReference type="EMBL" id="VTQ66974.1"/>
    </source>
</evidence>
<dbReference type="SUPFAM" id="SSF64288">
    <property type="entry name" value="Chorismate lyase-like"/>
    <property type="match status" value="1"/>
</dbReference>
<dbReference type="PANTHER" id="PTHR44846">
    <property type="entry name" value="MANNOSYL-D-GLYCERATE TRANSPORT/METABOLISM SYSTEM REPRESSOR MNGR-RELATED"/>
    <property type="match status" value="1"/>
</dbReference>
<dbReference type="PROSITE" id="PS50949">
    <property type="entry name" value="HTH_GNTR"/>
    <property type="match status" value="1"/>
</dbReference>
<evidence type="ECO:0000313" key="5">
    <source>
        <dbReference type="EMBL" id="RBT68323.1"/>
    </source>
</evidence>
<evidence type="ECO:0000259" key="4">
    <source>
        <dbReference type="PROSITE" id="PS50949"/>
    </source>
</evidence>
<dbReference type="SUPFAM" id="SSF46785">
    <property type="entry name" value="Winged helix' DNA-binding domain"/>
    <property type="match status" value="1"/>
</dbReference>
<dbReference type="Pfam" id="PF00392">
    <property type="entry name" value="GntR"/>
    <property type="match status" value="1"/>
</dbReference>
<evidence type="ECO:0000313" key="8">
    <source>
        <dbReference type="Proteomes" id="UP000352698"/>
    </source>
</evidence>
<reference evidence="5 7" key="1">
    <citation type="submission" date="2015-06" db="EMBL/GenBank/DDBJ databases">
        <title>The Genome Sequence of Enterococcus hirae 88EA1.</title>
        <authorList>
            <consortium name="The Broad Institute Genomics Platform"/>
            <consortium name="The Broad Institute Genome Sequencing Center for Infectious Disease"/>
            <person name="Earl A.M."/>
            <person name="Van Tyne D."/>
            <person name="Lebreton F."/>
            <person name="Saavedra J.T."/>
            <person name="Gilmore M.S."/>
            <person name="Manson McGuire A."/>
            <person name="Clock S."/>
            <person name="Crupain M."/>
            <person name="Rangan U."/>
            <person name="Young S."/>
            <person name="Abouelleil A."/>
            <person name="Cao P."/>
            <person name="Chapman S.B."/>
            <person name="Griggs A."/>
            <person name="Priest M."/>
            <person name="Shea T."/>
            <person name="Wortman J."/>
            <person name="Nusbaum C."/>
            <person name="Birren B."/>
        </authorList>
    </citation>
    <scope>NUCLEOTIDE SEQUENCE [LARGE SCALE GENOMIC DNA]</scope>
    <source>
        <strain evidence="5 7">88EA1</strain>
    </source>
</reference>